<gene>
    <name evidence="2" type="ORF">V1477_007439</name>
</gene>
<reference evidence="2 3" key="1">
    <citation type="journal article" date="2024" name="Ann. Entomol. Soc. Am.">
        <title>Genomic analyses of the southern and eastern yellowjacket wasps (Hymenoptera: Vespidae) reveal evolutionary signatures of social life.</title>
        <authorList>
            <person name="Catto M.A."/>
            <person name="Caine P.B."/>
            <person name="Orr S.E."/>
            <person name="Hunt B.G."/>
            <person name="Goodisman M.A.D."/>
        </authorList>
    </citation>
    <scope>NUCLEOTIDE SEQUENCE [LARGE SCALE GENOMIC DNA]</scope>
    <source>
        <strain evidence="2">232</strain>
        <tissue evidence="2">Head and thorax</tissue>
    </source>
</reference>
<dbReference type="EMBL" id="JAYRBN010000050">
    <property type="protein sequence ID" value="KAL2744897.1"/>
    <property type="molecule type" value="Genomic_DNA"/>
</dbReference>
<keyword evidence="3" id="KW-1185">Reference proteome</keyword>
<feature type="compositionally biased region" description="Polar residues" evidence="1">
    <location>
        <begin position="158"/>
        <end position="177"/>
    </location>
</feature>
<comment type="caution">
    <text evidence="2">The sequence shown here is derived from an EMBL/GenBank/DDBJ whole genome shotgun (WGS) entry which is preliminary data.</text>
</comment>
<name>A0ABD2CIH7_VESMC</name>
<sequence length="185" mass="21426">MLLVRRWKGVKLRIYEITLERVDPFLERSLWHTGAPYYLKIQGTSSVDRKILILPFPTNNNDLITDKEKCLVVGLSHSILRIHLKLYVTLLYSWRALKDVDTPFVRTNGLRLLKDNPKYTASERISISVMVYPTAKGTNLNDRNGFTVFHGRIFSEPNSTNRQIQSTSENLNENSIGDNDHDHER</sequence>
<organism evidence="2 3">
    <name type="scientific">Vespula maculifrons</name>
    <name type="common">Eastern yellow jacket</name>
    <name type="synonym">Wasp</name>
    <dbReference type="NCBI Taxonomy" id="7453"/>
    <lineage>
        <taxon>Eukaryota</taxon>
        <taxon>Metazoa</taxon>
        <taxon>Ecdysozoa</taxon>
        <taxon>Arthropoda</taxon>
        <taxon>Hexapoda</taxon>
        <taxon>Insecta</taxon>
        <taxon>Pterygota</taxon>
        <taxon>Neoptera</taxon>
        <taxon>Endopterygota</taxon>
        <taxon>Hymenoptera</taxon>
        <taxon>Apocrita</taxon>
        <taxon>Aculeata</taxon>
        <taxon>Vespoidea</taxon>
        <taxon>Vespidae</taxon>
        <taxon>Vespinae</taxon>
        <taxon>Vespula</taxon>
    </lineage>
</organism>
<dbReference type="AlphaFoldDB" id="A0ABD2CIH7"/>
<proteinExistence type="predicted"/>
<evidence type="ECO:0000256" key="1">
    <source>
        <dbReference type="SAM" id="MobiDB-lite"/>
    </source>
</evidence>
<protein>
    <submittedName>
        <fullName evidence="2">Uncharacterized protein</fullName>
    </submittedName>
</protein>
<accession>A0ABD2CIH7</accession>
<evidence type="ECO:0000313" key="2">
    <source>
        <dbReference type="EMBL" id="KAL2744897.1"/>
    </source>
</evidence>
<feature type="non-terminal residue" evidence="2">
    <location>
        <position position="185"/>
    </location>
</feature>
<feature type="region of interest" description="Disordered" evidence="1">
    <location>
        <begin position="158"/>
        <end position="185"/>
    </location>
</feature>
<evidence type="ECO:0000313" key="3">
    <source>
        <dbReference type="Proteomes" id="UP001607303"/>
    </source>
</evidence>
<dbReference type="Proteomes" id="UP001607303">
    <property type="component" value="Unassembled WGS sequence"/>
</dbReference>